<evidence type="ECO:0000256" key="1">
    <source>
        <dbReference type="SAM" id="Coils"/>
    </source>
</evidence>
<feature type="coiled-coil region" evidence="1">
    <location>
        <begin position="71"/>
        <end position="98"/>
    </location>
</feature>
<feature type="non-terminal residue" evidence="3">
    <location>
        <position position="391"/>
    </location>
</feature>
<protein>
    <submittedName>
        <fullName evidence="3">Uncharacterized protein</fullName>
    </submittedName>
</protein>
<keyword evidence="1" id="KW-0175">Coiled coil</keyword>
<evidence type="ECO:0000313" key="3">
    <source>
        <dbReference type="EMBL" id="CAK0844684.1"/>
    </source>
</evidence>
<accession>A0ABN9TGB2</accession>
<gene>
    <name evidence="3" type="ORF">PCOR1329_LOCUS38735</name>
</gene>
<dbReference type="EMBL" id="CAUYUJ010014685">
    <property type="protein sequence ID" value="CAK0844684.1"/>
    <property type="molecule type" value="Genomic_DNA"/>
</dbReference>
<comment type="caution">
    <text evidence="3">The sequence shown here is derived from an EMBL/GenBank/DDBJ whole genome shotgun (WGS) entry which is preliminary data.</text>
</comment>
<dbReference type="Proteomes" id="UP001189429">
    <property type="component" value="Unassembled WGS sequence"/>
</dbReference>
<organism evidence="3 4">
    <name type="scientific">Prorocentrum cordatum</name>
    <dbReference type="NCBI Taxonomy" id="2364126"/>
    <lineage>
        <taxon>Eukaryota</taxon>
        <taxon>Sar</taxon>
        <taxon>Alveolata</taxon>
        <taxon>Dinophyceae</taxon>
        <taxon>Prorocentrales</taxon>
        <taxon>Prorocentraceae</taxon>
        <taxon>Prorocentrum</taxon>
    </lineage>
</organism>
<keyword evidence="4" id="KW-1185">Reference proteome</keyword>
<sequence length="391" mass="43217">MECETEEKDEVDEQAEHHIGTPDTPAGAQKQAPTLQEIVNMFRQEVTPLQRAISDLENKVTRMGDMMDSRMSAVEGKIDNCETRIADLEKQHVSLTNTPRSDCTANAEIWEQLKALELQIATLNVSDSSSADNKAERDKTLVIGGLQSFGGVQEVKEWASNRLWDALGPQPQDTYTKGDFWGIVFLKEWGYESKAVWADPEDGKVWVGDVVAVHGHVDENKLSVDYGPGWKEWLTDPAFPEYTAHVAKLSSKLENVPTKGSGKAAFKGKAKGGKGRFRARWSRVHGSAMGAEIGRGLLPGYIQNGILEATSTGGDCKEDANRHLLVETCTHLKMCLANTFFDVPLDRLATSYNVGTLAGTDVGWQTHSQIDFLVCEESWLHKVRGVSARRE</sequence>
<evidence type="ECO:0000313" key="4">
    <source>
        <dbReference type="Proteomes" id="UP001189429"/>
    </source>
</evidence>
<proteinExistence type="predicted"/>
<reference evidence="3" key="1">
    <citation type="submission" date="2023-10" db="EMBL/GenBank/DDBJ databases">
        <authorList>
            <person name="Chen Y."/>
            <person name="Shah S."/>
            <person name="Dougan E. K."/>
            <person name="Thang M."/>
            <person name="Chan C."/>
        </authorList>
    </citation>
    <scope>NUCLEOTIDE SEQUENCE [LARGE SCALE GENOMIC DNA]</scope>
</reference>
<evidence type="ECO:0000256" key="2">
    <source>
        <dbReference type="SAM" id="MobiDB-lite"/>
    </source>
</evidence>
<feature type="region of interest" description="Disordered" evidence="2">
    <location>
        <begin position="1"/>
        <end position="30"/>
    </location>
</feature>
<name>A0ABN9TGB2_9DINO</name>
<feature type="compositionally biased region" description="Acidic residues" evidence="2">
    <location>
        <begin position="1"/>
        <end position="13"/>
    </location>
</feature>
<dbReference type="Gene3D" id="1.20.5.340">
    <property type="match status" value="1"/>
</dbReference>